<name>A0A8J6BXU9_ZIZPA</name>
<evidence type="ECO:0000313" key="3">
    <source>
        <dbReference type="Proteomes" id="UP000729402"/>
    </source>
</evidence>
<comment type="caution">
    <text evidence="2">The sequence shown here is derived from an EMBL/GenBank/DDBJ whole genome shotgun (WGS) entry which is preliminary data.</text>
</comment>
<evidence type="ECO:0000256" key="1">
    <source>
        <dbReference type="SAM" id="Phobius"/>
    </source>
</evidence>
<feature type="transmembrane region" description="Helical" evidence="1">
    <location>
        <begin position="21"/>
        <end position="44"/>
    </location>
</feature>
<protein>
    <submittedName>
        <fullName evidence="2">Uncharacterized protein</fullName>
    </submittedName>
</protein>
<reference evidence="2" key="1">
    <citation type="journal article" date="2021" name="bioRxiv">
        <title>Whole Genome Assembly and Annotation of Northern Wild Rice, Zizania palustris L., Supports a Whole Genome Duplication in the Zizania Genus.</title>
        <authorList>
            <person name="Haas M."/>
            <person name="Kono T."/>
            <person name="Macchietto M."/>
            <person name="Millas R."/>
            <person name="McGilp L."/>
            <person name="Shao M."/>
            <person name="Duquette J."/>
            <person name="Hirsch C.N."/>
            <person name="Kimball J."/>
        </authorList>
    </citation>
    <scope>NUCLEOTIDE SEQUENCE</scope>
    <source>
        <tissue evidence="2">Fresh leaf tissue</tissue>
    </source>
</reference>
<dbReference type="Proteomes" id="UP000729402">
    <property type="component" value="Unassembled WGS sequence"/>
</dbReference>
<keyword evidence="1" id="KW-0812">Transmembrane</keyword>
<feature type="transmembrane region" description="Helical" evidence="1">
    <location>
        <begin position="91"/>
        <end position="110"/>
    </location>
</feature>
<sequence length="148" mass="17142">MASPRRTPYSPKRCEGGPVPRRAAVTTMITMFMEYTLLYNVFYFPILVKTWPSLNCCMHTHVCHKVSSYCMGMDSAWLIGLTTSFSIRKAVIYNPGVFCGIFVHFLRILFRKRARLNLRAKRTLSLCTNKQSRSKTRKRSCRRSSSFP</sequence>
<keyword evidence="3" id="KW-1185">Reference proteome</keyword>
<gene>
    <name evidence="2" type="ORF">GUJ93_ZPchr0012g20758</name>
</gene>
<dbReference type="AlphaFoldDB" id="A0A8J6BXU9"/>
<keyword evidence="1" id="KW-1133">Transmembrane helix</keyword>
<keyword evidence="1" id="KW-0472">Membrane</keyword>
<dbReference type="EMBL" id="JAAALK010000080">
    <property type="protein sequence ID" value="KAG8093883.1"/>
    <property type="molecule type" value="Genomic_DNA"/>
</dbReference>
<organism evidence="2 3">
    <name type="scientific">Zizania palustris</name>
    <name type="common">Northern wild rice</name>
    <dbReference type="NCBI Taxonomy" id="103762"/>
    <lineage>
        <taxon>Eukaryota</taxon>
        <taxon>Viridiplantae</taxon>
        <taxon>Streptophyta</taxon>
        <taxon>Embryophyta</taxon>
        <taxon>Tracheophyta</taxon>
        <taxon>Spermatophyta</taxon>
        <taxon>Magnoliopsida</taxon>
        <taxon>Liliopsida</taxon>
        <taxon>Poales</taxon>
        <taxon>Poaceae</taxon>
        <taxon>BOP clade</taxon>
        <taxon>Oryzoideae</taxon>
        <taxon>Oryzeae</taxon>
        <taxon>Zizaniinae</taxon>
        <taxon>Zizania</taxon>
    </lineage>
</organism>
<reference evidence="2" key="2">
    <citation type="submission" date="2021-02" db="EMBL/GenBank/DDBJ databases">
        <authorList>
            <person name="Kimball J.A."/>
            <person name="Haas M.W."/>
            <person name="Macchietto M."/>
            <person name="Kono T."/>
            <person name="Duquette J."/>
            <person name="Shao M."/>
        </authorList>
    </citation>
    <scope>NUCLEOTIDE SEQUENCE</scope>
    <source>
        <tissue evidence="2">Fresh leaf tissue</tissue>
    </source>
</reference>
<accession>A0A8J6BXU9</accession>
<proteinExistence type="predicted"/>
<evidence type="ECO:0000313" key="2">
    <source>
        <dbReference type="EMBL" id="KAG8093883.1"/>
    </source>
</evidence>